<sequence length="224" mass="24477">MRSTHRDALIQSWSQIRVKTTTTPEGLIHMMIAGRATCIVFSDDDLPLENNGSALNIYPLTTSITIGYAPSDFVPSTQNGQPWIHKAGAISSFLHQNVKFIHDGKVITVHSIGDIFASSSQCFRSAITHSEGVVSGLSVVQEVKVQHIVHQLQLSDGAPGIFAFALVVLTSLDHMSLLTLYFMEEVVEYGTFIEIGDKVDGVVSHDEYIDEMLAMGMSQIDGII</sequence>
<dbReference type="EMBL" id="QGNW01000265">
    <property type="protein sequence ID" value="RVW80511.1"/>
    <property type="molecule type" value="Genomic_DNA"/>
</dbReference>
<name>A0A438H866_VITVI</name>
<dbReference type="Proteomes" id="UP000288805">
    <property type="component" value="Unassembled WGS sequence"/>
</dbReference>
<organism evidence="1 2">
    <name type="scientific">Vitis vinifera</name>
    <name type="common">Grape</name>
    <dbReference type="NCBI Taxonomy" id="29760"/>
    <lineage>
        <taxon>Eukaryota</taxon>
        <taxon>Viridiplantae</taxon>
        <taxon>Streptophyta</taxon>
        <taxon>Embryophyta</taxon>
        <taxon>Tracheophyta</taxon>
        <taxon>Spermatophyta</taxon>
        <taxon>Magnoliopsida</taxon>
        <taxon>eudicotyledons</taxon>
        <taxon>Gunneridae</taxon>
        <taxon>Pentapetalae</taxon>
        <taxon>rosids</taxon>
        <taxon>Vitales</taxon>
        <taxon>Vitaceae</taxon>
        <taxon>Viteae</taxon>
        <taxon>Vitis</taxon>
    </lineage>
</organism>
<reference evidence="1 2" key="1">
    <citation type="journal article" date="2018" name="PLoS Genet.">
        <title>Population sequencing reveals clonal diversity and ancestral inbreeding in the grapevine cultivar Chardonnay.</title>
        <authorList>
            <person name="Roach M.J."/>
            <person name="Johnson D.L."/>
            <person name="Bohlmann J."/>
            <person name="van Vuuren H.J."/>
            <person name="Jones S.J."/>
            <person name="Pretorius I.S."/>
            <person name="Schmidt S.A."/>
            <person name="Borneman A.R."/>
        </authorList>
    </citation>
    <scope>NUCLEOTIDE SEQUENCE [LARGE SCALE GENOMIC DNA]</scope>
    <source>
        <strain evidence="2">cv. Chardonnay</strain>
        <tissue evidence="1">Leaf</tissue>
    </source>
</reference>
<evidence type="ECO:0000313" key="2">
    <source>
        <dbReference type="Proteomes" id="UP000288805"/>
    </source>
</evidence>
<gene>
    <name evidence="1" type="ORF">CK203_052878</name>
</gene>
<accession>A0A438H866</accession>
<evidence type="ECO:0000313" key="1">
    <source>
        <dbReference type="EMBL" id="RVW80511.1"/>
    </source>
</evidence>
<comment type="caution">
    <text evidence="1">The sequence shown here is derived from an EMBL/GenBank/DDBJ whole genome shotgun (WGS) entry which is preliminary data.</text>
</comment>
<dbReference type="AlphaFoldDB" id="A0A438H866"/>
<proteinExistence type="predicted"/>
<protein>
    <submittedName>
        <fullName evidence="1">Uncharacterized protein</fullName>
    </submittedName>
</protein>